<dbReference type="RefSeq" id="WP_159439485.1">
    <property type="nucleotide sequence ID" value="NZ_AP024907.1"/>
</dbReference>
<reference evidence="1 2" key="1">
    <citation type="submission" date="2016-12" db="EMBL/GenBank/DDBJ databases">
        <authorList>
            <person name="Song W.-J."/>
            <person name="Kurnit D.M."/>
        </authorList>
    </citation>
    <scope>NUCLEOTIDE SEQUENCE [LARGE SCALE GENOMIC DNA]</scope>
    <source>
        <strain evidence="1 2">CECT 9026</strain>
    </source>
</reference>
<dbReference type="AlphaFoldDB" id="A0A1N6M8N1"/>
<dbReference type="SUPFAM" id="SSF56281">
    <property type="entry name" value="Metallo-hydrolase/oxidoreductase"/>
    <property type="match status" value="1"/>
</dbReference>
<gene>
    <name evidence="1" type="ORF">VSP9026_03563</name>
</gene>
<accession>A0A1N6M8N1</accession>
<dbReference type="InterPro" id="IPR036866">
    <property type="entry name" value="RibonucZ/Hydroxyglut_hydro"/>
</dbReference>
<dbReference type="Gene3D" id="3.60.15.10">
    <property type="entry name" value="Ribonuclease Z/Hydroxyacylglutathione hydrolase-like"/>
    <property type="match status" value="1"/>
</dbReference>
<proteinExistence type="predicted"/>
<organism evidence="1 2">
    <name type="scientific">Vibrio spartinae</name>
    <dbReference type="NCBI Taxonomy" id="1918945"/>
    <lineage>
        <taxon>Bacteria</taxon>
        <taxon>Pseudomonadati</taxon>
        <taxon>Pseudomonadota</taxon>
        <taxon>Gammaproteobacteria</taxon>
        <taxon>Vibrionales</taxon>
        <taxon>Vibrionaceae</taxon>
        <taxon>Vibrio</taxon>
    </lineage>
</organism>
<evidence type="ECO:0000313" key="2">
    <source>
        <dbReference type="Proteomes" id="UP000184774"/>
    </source>
</evidence>
<protein>
    <recommendedName>
        <fullName evidence="3">Beta-lactamase superfamily domain protein</fullName>
    </recommendedName>
</protein>
<dbReference type="OrthoDB" id="9805728at2"/>
<sequence>MQITQIRNTTQIIDVDAVLLTHTHPDHWDETAPEHRPGRVRYCAVTAKAASQ</sequence>
<name>A0A1N6M8N1_9VIBR</name>
<evidence type="ECO:0008006" key="3">
    <source>
        <dbReference type="Google" id="ProtNLM"/>
    </source>
</evidence>
<evidence type="ECO:0000313" key="1">
    <source>
        <dbReference type="EMBL" id="SIO95811.1"/>
    </source>
</evidence>
<dbReference type="Proteomes" id="UP000184774">
    <property type="component" value="Unassembled WGS sequence"/>
</dbReference>
<dbReference type="EMBL" id="FSSB01000021">
    <property type="protein sequence ID" value="SIO95811.1"/>
    <property type="molecule type" value="Genomic_DNA"/>
</dbReference>